<protein>
    <submittedName>
        <fullName evidence="1">Pirin</fullName>
    </submittedName>
</protein>
<organism evidence="1 2">
    <name type="scientific">Cupriavidus basilensis OR16</name>
    <dbReference type="NCBI Taxonomy" id="1127483"/>
    <lineage>
        <taxon>Bacteria</taxon>
        <taxon>Pseudomonadati</taxon>
        <taxon>Pseudomonadota</taxon>
        <taxon>Betaproteobacteria</taxon>
        <taxon>Burkholderiales</taxon>
        <taxon>Burkholderiaceae</taxon>
        <taxon>Cupriavidus</taxon>
    </lineage>
</organism>
<dbReference type="RefSeq" id="WP_006162704.1">
    <property type="nucleotide sequence ID" value="NZ_AHJE01000102.1"/>
</dbReference>
<comment type="caution">
    <text evidence="1">The sequence shown here is derived from an EMBL/GenBank/DDBJ whole genome shotgun (WGS) entry which is preliminary data.</text>
</comment>
<gene>
    <name evidence="1" type="ORF">OR16_34198</name>
</gene>
<dbReference type="AlphaFoldDB" id="H1SEU8"/>
<dbReference type="Proteomes" id="UP000005808">
    <property type="component" value="Unassembled WGS sequence"/>
</dbReference>
<dbReference type="PATRIC" id="fig|1127483.3.peg.6827"/>
<proteinExistence type="predicted"/>
<accession>H1SEU8</accession>
<sequence>MKAVQTPPTPLAGVGRNVIFRTRGYAHGPVVRMVSPSDVGKMIKPFVFPDLVDAQEAIP</sequence>
<evidence type="ECO:0000313" key="1">
    <source>
        <dbReference type="EMBL" id="EHP39024.1"/>
    </source>
</evidence>
<evidence type="ECO:0000313" key="2">
    <source>
        <dbReference type="Proteomes" id="UP000005808"/>
    </source>
</evidence>
<reference evidence="1 2" key="1">
    <citation type="journal article" date="2012" name="J. Bacteriol.">
        <title>De Novo Genome Project of Cupriavidus basilensis OR16.</title>
        <authorList>
            <person name="Cserhati M."/>
            <person name="Kriszt B."/>
            <person name="Szoboszlay S."/>
            <person name="Toth A."/>
            <person name="Szabo I."/>
            <person name="Tancsics A."/>
            <person name="Nagy I."/>
            <person name="Horvath B."/>
            <person name="Nagy I."/>
            <person name="Kukolya J."/>
        </authorList>
    </citation>
    <scope>NUCLEOTIDE SEQUENCE [LARGE SCALE GENOMIC DNA]</scope>
    <source>
        <strain evidence="1 2">OR16</strain>
    </source>
</reference>
<name>H1SEU8_9BURK</name>
<dbReference type="EMBL" id="AHJE01000102">
    <property type="protein sequence ID" value="EHP39024.1"/>
    <property type="molecule type" value="Genomic_DNA"/>
</dbReference>